<reference evidence="3" key="1">
    <citation type="journal article" date="2015" name="Nature">
        <title>Complex archaea that bridge the gap between prokaryotes and eukaryotes.</title>
        <authorList>
            <person name="Spang A."/>
            <person name="Saw J.H."/>
            <person name="Jorgensen S.L."/>
            <person name="Zaremba-Niedzwiedzka K."/>
            <person name="Martijn J."/>
            <person name="Lind A.E."/>
            <person name="van Eijk R."/>
            <person name="Schleper C."/>
            <person name="Guy L."/>
            <person name="Ettema T.J."/>
        </authorList>
    </citation>
    <scope>NUCLEOTIDE SEQUENCE</scope>
</reference>
<organism evidence="3">
    <name type="scientific">marine sediment metagenome</name>
    <dbReference type="NCBI Taxonomy" id="412755"/>
    <lineage>
        <taxon>unclassified sequences</taxon>
        <taxon>metagenomes</taxon>
        <taxon>ecological metagenomes</taxon>
    </lineage>
</organism>
<dbReference type="AlphaFoldDB" id="A0A0F9TGC6"/>
<feature type="region of interest" description="Disordered" evidence="1">
    <location>
        <begin position="1"/>
        <end position="35"/>
    </location>
</feature>
<dbReference type="CDD" id="cd02142">
    <property type="entry name" value="McbC_SagB-like_oxidoreductase"/>
    <property type="match status" value="1"/>
</dbReference>
<dbReference type="InterPro" id="IPR052544">
    <property type="entry name" value="Bacteriocin_Proc_Enz"/>
</dbReference>
<comment type="caution">
    <text evidence="3">The sequence shown here is derived from an EMBL/GenBank/DDBJ whole genome shotgun (WGS) entry which is preliminary data.</text>
</comment>
<dbReference type="SUPFAM" id="SSF55469">
    <property type="entry name" value="FMN-dependent nitroreductase-like"/>
    <property type="match status" value="1"/>
</dbReference>
<dbReference type="InterPro" id="IPR020051">
    <property type="entry name" value="SagB-type_dehydrogenase"/>
</dbReference>
<dbReference type="Pfam" id="PF00881">
    <property type="entry name" value="Nitroreductase"/>
    <property type="match status" value="1"/>
</dbReference>
<dbReference type="PANTHER" id="PTHR43745:SF2">
    <property type="entry name" value="NITROREDUCTASE MJ1384-RELATED"/>
    <property type="match status" value="1"/>
</dbReference>
<dbReference type="InterPro" id="IPR000415">
    <property type="entry name" value="Nitroreductase-like"/>
</dbReference>
<dbReference type="EMBL" id="LAZR01001700">
    <property type="protein sequence ID" value="KKN40518.1"/>
    <property type="molecule type" value="Genomic_DNA"/>
</dbReference>
<evidence type="ECO:0000259" key="2">
    <source>
        <dbReference type="Pfam" id="PF00881"/>
    </source>
</evidence>
<dbReference type="InterPro" id="IPR029479">
    <property type="entry name" value="Nitroreductase"/>
</dbReference>
<name>A0A0F9TGC6_9ZZZZ</name>
<dbReference type="PANTHER" id="PTHR43745">
    <property type="entry name" value="NITROREDUCTASE MJ1384-RELATED"/>
    <property type="match status" value="1"/>
</dbReference>
<dbReference type="Gene3D" id="3.40.109.10">
    <property type="entry name" value="NADH Oxidase"/>
    <property type="match status" value="1"/>
</dbReference>
<sequence length="247" mass="28323">MSNEKKKLDGEIFQKKSKNIRGIDRSSNQTSGQKPELYKVYQNVTSRIQLPKPEFSPDTRFWDIINKRHSSRAFSIKPISVMDLSLLLFGMSGLTRTFPNFAFRTVPSAGAKFPIEIYPIINNVSKVKEGVYHYNIQNHELELLKGGNFRKAFTNACYGQKMVTRSAVIFILTAMIDRTRITYGERSYRYIYLDGGHVGQNLYLAAEALGLNTCVIGRYYDDEINELLDLDENSEFTIYMGVVGKRR</sequence>
<dbReference type="NCBIfam" id="TIGR03605">
    <property type="entry name" value="antibiot_sagB"/>
    <property type="match status" value="1"/>
</dbReference>
<evidence type="ECO:0000313" key="3">
    <source>
        <dbReference type="EMBL" id="KKN40518.1"/>
    </source>
</evidence>
<protein>
    <recommendedName>
        <fullName evidence="2">Nitroreductase domain-containing protein</fullName>
    </recommendedName>
</protein>
<evidence type="ECO:0000256" key="1">
    <source>
        <dbReference type="SAM" id="MobiDB-lite"/>
    </source>
</evidence>
<proteinExistence type="predicted"/>
<dbReference type="GO" id="GO:0016491">
    <property type="term" value="F:oxidoreductase activity"/>
    <property type="evidence" value="ECO:0007669"/>
    <property type="project" value="InterPro"/>
</dbReference>
<gene>
    <name evidence="3" type="ORF">LCGC14_0732490</name>
</gene>
<accession>A0A0F9TGC6</accession>
<feature type="domain" description="Nitroreductase" evidence="2">
    <location>
        <begin position="65"/>
        <end position="244"/>
    </location>
</feature>
<feature type="compositionally biased region" description="Basic and acidic residues" evidence="1">
    <location>
        <begin position="1"/>
        <end position="14"/>
    </location>
</feature>